<dbReference type="Pfam" id="PF05380">
    <property type="entry name" value="Peptidase_A17"/>
    <property type="match status" value="1"/>
</dbReference>
<keyword evidence="2" id="KW-1185">Reference proteome</keyword>
<dbReference type="STRING" id="6277.A0A498SLZ6"/>
<dbReference type="Proteomes" id="UP000276991">
    <property type="component" value="Unassembled WGS sequence"/>
</dbReference>
<protein>
    <recommendedName>
        <fullName evidence="3">Integrase zinc-binding domain-containing protein</fullName>
    </recommendedName>
</protein>
<dbReference type="GO" id="GO:0003676">
    <property type="term" value="F:nucleic acid binding"/>
    <property type="evidence" value="ECO:0007669"/>
    <property type="project" value="InterPro"/>
</dbReference>
<name>A0A498SLZ6_ACAVI</name>
<sequence length="549" mass="63286">MRENNEKGVILFDSGGSGYINKPNESDLHALLDSNDNIAYAGHNKIQSEENDIGDNEQIRHETEDKNEIVPIKAATPDKLEVIGIQENPNHYDDEQALELFKGSIKKLVQRLQADEQLILQYNQTIQGQLQTNIIEKSRNGPADIEKAYLQLELCPLERNCTRFLWSKDVRGQNYGSELAIEISKNVYVDNVIVQAQDSKKALTKYEKMKSIFKDVSMNIREFLSNDKEFIAKIPEEDRAETTQIKKILGINWNSRSDIVQMGRYCILLWLAYMKEFPRLALNPTESVAIHVFTDASAVAYAAAVYKKQRKKISLIYAKLRIAPIKGMTIPKLELMAALIGTRAAQFVVKQLEIDDAKVILWLDSQCVLHWIKNQKFRLLLKFVQNCIDEIRKAKFSYRYISSDNNPADVAIRGLYPHKLGIFEPWCRPHDSKVEEKLWIPKGRGEVKRVLNKCMHCKRWKAKPFKLPTMPKYPVTRVTRSRIFARVGLDIWVPSLSKLRWDWQNDVALFTCCTARAMYLEMADNLSTESFLNVLGRFVARRGYPELIL</sequence>
<dbReference type="EMBL" id="UPTC01001965">
    <property type="protein sequence ID" value="VBB32838.1"/>
    <property type="molecule type" value="Genomic_DNA"/>
</dbReference>
<dbReference type="InterPro" id="IPR043502">
    <property type="entry name" value="DNA/RNA_pol_sf"/>
</dbReference>
<dbReference type="InterPro" id="IPR036397">
    <property type="entry name" value="RNaseH_sf"/>
</dbReference>
<feature type="non-terminal residue" evidence="1">
    <location>
        <position position="549"/>
    </location>
</feature>
<reference evidence="1 2" key="1">
    <citation type="submission" date="2018-08" db="EMBL/GenBank/DDBJ databases">
        <authorList>
            <person name="Laetsch R D."/>
            <person name="Stevens L."/>
            <person name="Kumar S."/>
            <person name="Blaxter L. M."/>
        </authorList>
    </citation>
    <scope>NUCLEOTIDE SEQUENCE [LARGE SCALE GENOMIC DNA]</scope>
</reference>
<dbReference type="AlphaFoldDB" id="A0A498SLZ6"/>
<dbReference type="PANTHER" id="PTHR47331">
    <property type="entry name" value="PHD-TYPE DOMAIN-CONTAINING PROTEIN"/>
    <property type="match status" value="1"/>
</dbReference>
<dbReference type="Gene3D" id="3.30.420.10">
    <property type="entry name" value="Ribonuclease H-like superfamily/Ribonuclease H"/>
    <property type="match status" value="2"/>
</dbReference>
<accession>A0A498SLZ6</accession>
<evidence type="ECO:0000313" key="1">
    <source>
        <dbReference type="EMBL" id="VBB32838.1"/>
    </source>
</evidence>
<dbReference type="OrthoDB" id="5920214at2759"/>
<dbReference type="GO" id="GO:0006259">
    <property type="term" value="P:DNA metabolic process"/>
    <property type="evidence" value="ECO:0007669"/>
    <property type="project" value="UniProtKB-ARBA"/>
</dbReference>
<evidence type="ECO:0008006" key="3">
    <source>
        <dbReference type="Google" id="ProtNLM"/>
    </source>
</evidence>
<dbReference type="InterPro" id="IPR008042">
    <property type="entry name" value="Retrotrans_Pao"/>
</dbReference>
<organism evidence="1 2">
    <name type="scientific">Acanthocheilonema viteae</name>
    <name type="common">Filarial nematode worm</name>
    <name type="synonym">Dipetalonema viteae</name>
    <dbReference type="NCBI Taxonomy" id="6277"/>
    <lineage>
        <taxon>Eukaryota</taxon>
        <taxon>Metazoa</taxon>
        <taxon>Ecdysozoa</taxon>
        <taxon>Nematoda</taxon>
        <taxon>Chromadorea</taxon>
        <taxon>Rhabditida</taxon>
        <taxon>Spirurina</taxon>
        <taxon>Spiruromorpha</taxon>
        <taxon>Filarioidea</taxon>
        <taxon>Onchocercidae</taxon>
        <taxon>Acanthocheilonema</taxon>
    </lineage>
</organism>
<dbReference type="SUPFAM" id="SSF56672">
    <property type="entry name" value="DNA/RNA polymerases"/>
    <property type="match status" value="1"/>
</dbReference>
<gene>
    <name evidence="1" type="ORF">NAV_LOCUS7629</name>
</gene>
<evidence type="ECO:0000313" key="2">
    <source>
        <dbReference type="Proteomes" id="UP000276991"/>
    </source>
</evidence>
<proteinExistence type="predicted"/>